<evidence type="ECO:0000256" key="1">
    <source>
        <dbReference type="SAM" id="SignalP"/>
    </source>
</evidence>
<dbReference type="RefSeq" id="WP_101359501.1">
    <property type="nucleotide sequence ID" value="NZ_NKXO01000040.1"/>
</dbReference>
<accession>A0A2N3I997</accession>
<reference evidence="2 3" key="1">
    <citation type="submission" date="2017-06" db="EMBL/GenBank/DDBJ databases">
        <title>Raineya orbicola gen. nov., sp. nov. a slightly thermophilic bacterium of the phylum Bacteroidetes and the description of Raineyaceae fam. nov.</title>
        <authorList>
            <person name="Albuquerque L."/>
            <person name="Polonia A.R.M."/>
            <person name="Barroso C."/>
            <person name="Froufe H.J.C."/>
            <person name="Lage O."/>
            <person name="Lobo-Da-Cunha A."/>
            <person name="Egas C."/>
            <person name="Da Costa M.S."/>
        </authorList>
    </citation>
    <scope>NUCLEOTIDE SEQUENCE [LARGE SCALE GENOMIC DNA]</scope>
    <source>
        <strain evidence="2 3">SPSPC-11</strain>
    </source>
</reference>
<protein>
    <recommendedName>
        <fullName evidence="4">Secreted protein</fullName>
    </recommendedName>
</protein>
<dbReference type="EMBL" id="NKXO01000040">
    <property type="protein sequence ID" value="PKQ66896.1"/>
    <property type="molecule type" value="Genomic_DNA"/>
</dbReference>
<proteinExistence type="predicted"/>
<keyword evidence="3" id="KW-1185">Reference proteome</keyword>
<dbReference type="Proteomes" id="UP000233387">
    <property type="component" value="Unassembled WGS sequence"/>
</dbReference>
<name>A0A2N3I997_9BACT</name>
<comment type="caution">
    <text evidence="2">The sequence shown here is derived from an EMBL/GenBank/DDBJ whole genome shotgun (WGS) entry which is preliminary data.</text>
</comment>
<sequence length="85" mass="9161">MKKKLKKLGVLVLVLMNITTSVEASRWRTDSEYTDPLTGCHVKHQTCVAGFGFAFCEVGSTRIIMTCPPSGNPNSGNEASVELAS</sequence>
<dbReference type="AlphaFoldDB" id="A0A2N3I997"/>
<organism evidence="2 3">
    <name type="scientific">Raineya orbicola</name>
    <dbReference type="NCBI Taxonomy" id="2016530"/>
    <lineage>
        <taxon>Bacteria</taxon>
        <taxon>Pseudomonadati</taxon>
        <taxon>Bacteroidota</taxon>
        <taxon>Cytophagia</taxon>
        <taxon>Cytophagales</taxon>
        <taxon>Raineyaceae</taxon>
        <taxon>Raineya</taxon>
    </lineage>
</organism>
<gene>
    <name evidence="2" type="ORF">Rain11_2237</name>
</gene>
<evidence type="ECO:0000313" key="3">
    <source>
        <dbReference type="Proteomes" id="UP000233387"/>
    </source>
</evidence>
<evidence type="ECO:0008006" key="4">
    <source>
        <dbReference type="Google" id="ProtNLM"/>
    </source>
</evidence>
<keyword evidence="1" id="KW-0732">Signal</keyword>
<feature type="signal peptide" evidence="1">
    <location>
        <begin position="1"/>
        <end position="24"/>
    </location>
</feature>
<evidence type="ECO:0000313" key="2">
    <source>
        <dbReference type="EMBL" id="PKQ66896.1"/>
    </source>
</evidence>
<feature type="chain" id="PRO_5014891202" description="Secreted protein" evidence="1">
    <location>
        <begin position="25"/>
        <end position="85"/>
    </location>
</feature>